<sequence length="82" mass="8974">MLNFVKILSSTTTIFCPKPVFECLGHVYNVQFLEERDQIEASRSKGMEDSPEQVTLLEGTEAEDDCSTVGDGVGGVSLLEMT</sequence>
<gene>
    <name evidence="1" type="ORF">ILEXP_LOCUS29433</name>
</gene>
<protein>
    <submittedName>
        <fullName evidence="1">Uncharacterized protein</fullName>
    </submittedName>
</protein>
<name>A0ABC8SUS8_9AQUA</name>
<keyword evidence="2" id="KW-1185">Reference proteome</keyword>
<organism evidence="1 2">
    <name type="scientific">Ilex paraguariensis</name>
    <name type="common">yerba mate</name>
    <dbReference type="NCBI Taxonomy" id="185542"/>
    <lineage>
        <taxon>Eukaryota</taxon>
        <taxon>Viridiplantae</taxon>
        <taxon>Streptophyta</taxon>
        <taxon>Embryophyta</taxon>
        <taxon>Tracheophyta</taxon>
        <taxon>Spermatophyta</taxon>
        <taxon>Magnoliopsida</taxon>
        <taxon>eudicotyledons</taxon>
        <taxon>Gunneridae</taxon>
        <taxon>Pentapetalae</taxon>
        <taxon>asterids</taxon>
        <taxon>campanulids</taxon>
        <taxon>Aquifoliales</taxon>
        <taxon>Aquifoliaceae</taxon>
        <taxon>Ilex</taxon>
    </lineage>
</organism>
<proteinExistence type="predicted"/>
<comment type="caution">
    <text evidence="1">The sequence shown here is derived from an EMBL/GenBank/DDBJ whole genome shotgun (WGS) entry which is preliminary data.</text>
</comment>
<evidence type="ECO:0000313" key="2">
    <source>
        <dbReference type="Proteomes" id="UP001642360"/>
    </source>
</evidence>
<dbReference type="Proteomes" id="UP001642360">
    <property type="component" value="Unassembled WGS sequence"/>
</dbReference>
<reference evidence="1 2" key="1">
    <citation type="submission" date="2024-02" db="EMBL/GenBank/DDBJ databases">
        <authorList>
            <person name="Vignale AGUSTIN F."/>
            <person name="Sosa J E."/>
            <person name="Modenutti C."/>
        </authorList>
    </citation>
    <scope>NUCLEOTIDE SEQUENCE [LARGE SCALE GENOMIC DNA]</scope>
</reference>
<dbReference type="AlphaFoldDB" id="A0ABC8SUS8"/>
<evidence type="ECO:0000313" key="1">
    <source>
        <dbReference type="EMBL" id="CAK9160660.1"/>
    </source>
</evidence>
<dbReference type="EMBL" id="CAUOFW020003558">
    <property type="protein sequence ID" value="CAK9160660.1"/>
    <property type="molecule type" value="Genomic_DNA"/>
</dbReference>
<accession>A0ABC8SUS8</accession>